<proteinExistence type="predicted"/>
<dbReference type="RefSeq" id="WP_055086849.1">
    <property type="nucleotide sequence ID" value="NZ_CXSU01000012.1"/>
</dbReference>
<dbReference type="OrthoDB" id="7173339at2"/>
<dbReference type="STRING" id="420998.JDO7802_03141"/>
<protein>
    <recommendedName>
        <fullName evidence="4">Tetratricopeptide repeat-like domain-containing protein</fullName>
    </recommendedName>
</protein>
<reference evidence="2 3" key="1">
    <citation type="submission" date="2015-07" db="EMBL/GenBank/DDBJ databases">
        <authorList>
            <person name="Noorani M."/>
        </authorList>
    </citation>
    <scope>NUCLEOTIDE SEQUENCE [LARGE SCALE GENOMIC DNA]</scope>
    <source>
        <strain evidence="2 3">CECT 7802</strain>
    </source>
</reference>
<organism evidence="2 3">
    <name type="scientific">Jannaschia donghaensis</name>
    <dbReference type="NCBI Taxonomy" id="420998"/>
    <lineage>
        <taxon>Bacteria</taxon>
        <taxon>Pseudomonadati</taxon>
        <taxon>Pseudomonadota</taxon>
        <taxon>Alphaproteobacteria</taxon>
        <taxon>Rhodobacterales</taxon>
        <taxon>Roseobacteraceae</taxon>
        <taxon>Jannaschia</taxon>
    </lineage>
</organism>
<dbReference type="EMBL" id="CXSU01000012">
    <property type="protein sequence ID" value="CTQ51103.1"/>
    <property type="molecule type" value="Genomic_DNA"/>
</dbReference>
<keyword evidence="3" id="KW-1185">Reference proteome</keyword>
<gene>
    <name evidence="2" type="ORF">JDO7802_03141</name>
</gene>
<feature type="transmembrane region" description="Helical" evidence="1">
    <location>
        <begin position="27"/>
        <end position="45"/>
    </location>
</feature>
<dbReference type="Proteomes" id="UP000049222">
    <property type="component" value="Unassembled WGS sequence"/>
</dbReference>
<keyword evidence="1" id="KW-0812">Transmembrane</keyword>
<evidence type="ECO:0000313" key="2">
    <source>
        <dbReference type="EMBL" id="CTQ51103.1"/>
    </source>
</evidence>
<evidence type="ECO:0000313" key="3">
    <source>
        <dbReference type="Proteomes" id="UP000049222"/>
    </source>
</evidence>
<evidence type="ECO:0008006" key="4">
    <source>
        <dbReference type="Google" id="ProtNLM"/>
    </source>
</evidence>
<accession>A0A0M6YNJ6</accession>
<dbReference type="AlphaFoldDB" id="A0A0M6YNJ6"/>
<evidence type="ECO:0000256" key="1">
    <source>
        <dbReference type="SAM" id="Phobius"/>
    </source>
</evidence>
<name>A0A0M6YNJ6_9RHOB</name>
<sequence length="219" mass="23094">MSNPESFIDEVSEEVRRDRLYGLMRRWGWVAILAVAVIVGGAAYSEWSKSRAEASAQAFGDELLTALQGEDMDARRAALSQVEPSDADQRAILSLLRATAALNGEGADADAARAELLTLADAVDIPATYRHLALLKAMLAGGTGDAARDGLILEELSAPGAPFRTLAVEQQALMAVAAGDVATAVTLLRALLEDAQTTQGLRQRAQQLIVALGADVEPV</sequence>
<keyword evidence="1" id="KW-0472">Membrane</keyword>
<keyword evidence="1" id="KW-1133">Transmembrane helix</keyword>